<keyword evidence="5" id="KW-0067">ATP-binding</keyword>
<keyword evidence="1" id="KW-0723">Serine/threonine-protein kinase</keyword>
<evidence type="ECO:0000313" key="7">
    <source>
        <dbReference type="EMBL" id="KIH57847.1"/>
    </source>
</evidence>
<evidence type="ECO:0000256" key="3">
    <source>
        <dbReference type="ARBA" id="ARBA00022741"/>
    </source>
</evidence>
<feature type="domain" description="MAP3K deoxyribohydrolase" evidence="6">
    <location>
        <begin position="64"/>
        <end position="88"/>
    </location>
</feature>
<protein>
    <recommendedName>
        <fullName evidence="6">MAP3K deoxyribohydrolase domain-containing protein</fullName>
    </recommendedName>
</protein>
<evidence type="ECO:0000256" key="4">
    <source>
        <dbReference type="ARBA" id="ARBA00022777"/>
    </source>
</evidence>
<keyword evidence="2" id="KW-0808">Transferase</keyword>
<reference evidence="7 8" key="1">
    <citation type="submission" date="2013-12" db="EMBL/GenBank/DDBJ databases">
        <title>Draft genome of the parsitic nematode Ancylostoma duodenale.</title>
        <authorList>
            <person name="Mitreva M."/>
        </authorList>
    </citation>
    <scope>NUCLEOTIDE SEQUENCE [LARGE SCALE GENOMIC DNA]</scope>
    <source>
        <strain evidence="7 8">Zhejiang</strain>
    </source>
</reference>
<evidence type="ECO:0000256" key="2">
    <source>
        <dbReference type="ARBA" id="ARBA00022679"/>
    </source>
</evidence>
<proteinExistence type="predicted"/>
<dbReference type="PANTHER" id="PTHR11584">
    <property type="entry name" value="SERINE/THREONINE PROTEIN KINASE"/>
    <property type="match status" value="1"/>
</dbReference>
<organism evidence="7 8">
    <name type="scientific">Ancylostoma duodenale</name>
    <dbReference type="NCBI Taxonomy" id="51022"/>
    <lineage>
        <taxon>Eukaryota</taxon>
        <taxon>Metazoa</taxon>
        <taxon>Ecdysozoa</taxon>
        <taxon>Nematoda</taxon>
        <taxon>Chromadorea</taxon>
        <taxon>Rhabditida</taxon>
        <taxon>Rhabditina</taxon>
        <taxon>Rhabditomorpha</taxon>
        <taxon>Strongyloidea</taxon>
        <taxon>Ancylostomatidae</taxon>
        <taxon>Ancylostomatinae</taxon>
        <taxon>Ancylostoma</taxon>
    </lineage>
</organism>
<evidence type="ECO:0000256" key="5">
    <source>
        <dbReference type="ARBA" id="ARBA00022840"/>
    </source>
</evidence>
<evidence type="ECO:0000256" key="1">
    <source>
        <dbReference type="ARBA" id="ARBA00022527"/>
    </source>
</evidence>
<name>A0A0C2D6Y1_9BILA</name>
<dbReference type="Pfam" id="PF20309">
    <property type="entry name" value="DRHyd-ASK"/>
    <property type="match status" value="1"/>
</dbReference>
<dbReference type="EMBL" id="KN733872">
    <property type="protein sequence ID" value="KIH57847.1"/>
    <property type="molecule type" value="Genomic_DNA"/>
</dbReference>
<dbReference type="OrthoDB" id="275301at2759"/>
<dbReference type="GO" id="GO:0004674">
    <property type="term" value="F:protein serine/threonine kinase activity"/>
    <property type="evidence" value="ECO:0007669"/>
    <property type="project" value="UniProtKB-KW"/>
</dbReference>
<accession>A0A0C2D6Y1</accession>
<sequence>GTSFTRKLQVVIVIDQKVQKNLKVREMALKDVQNVADTLNVNLTVGNGSRISRKAGMRVTYPPNLQQIDFDRLDFGEANALDTFYNADVALVDVTVQQQQPSLCYHIGVRESMNQSYNILMTYIAPDSEYHIIDALKLCKICPPDAHSSCQNSLWHILSDGAHYRDSSQSDKHECYFKANAFCPVAVNDVKSHVLTAGGKKTHAHLPMIVYMKFPESNTLQSYDRNMNSNGGMMRTTISFVSEPMQTKLETGKSDEIMRSVKNIKITEDTNTTELSH</sequence>
<dbReference type="GO" id="GO:0005524">
    <property type="term" value="F:ATP binding"/>
    <property type="evidence" value="ECO:0007669"/>
    <property type="project" value="UniProtKB-KW"/>
</dbReference>
<keyword evidence="8" id="KW-1185">Reference proteome</keyword>
<dbReference type="Proteomes" id="UP000054047">
    <property type="component" value="Unassembled WGS sequence"/>
</dbReference>
<keyword evidence="3" id="KW-0547">Nucleotide-binding</keyword>
<evidence type="ECO:0000313" key="8">
    <source>
        <dbReference type="Proteomes" id="UP000054047"/>
    </source>
</evidence>
<dbReference type="AlphaFoldDB" id="A0A0C2D6Y1"/>
<dbReference type="InterPro" id="IPR046872">
    <property type="entry name" value="DRHyd-ASK"/>
</dbReference>
<gene>
    <name evidence="7" type="ORF">ANCDUO_11959</name>
</gene>
<keyword evidence="4" id="KW-0418">Kinase</keyword>
<evidence type="ECO:0000259" key="6">
    <source>
        <dbReference type="Pfam" id="PF20309"/>
    </source>
</evidence>
<feature type="non-terminal residue" evidence="7">
    <location>
        <position position="1"/>
    </location>
</feature>
<dbReference type="PANTHER" id="PTHR11584:SF394">
    <property type="entry name" value="APOPTOTIC SIGNAL-REGULATING KINASE 1, ISOFORM C"/>
    <property type="match status" value="1"/>
</dbReference>